<proteinExistence type="predicted"/>
<reference evidence="2" key="1">
    <citation type="submission" date="2021-03" db="EMBL/GenBank/DDBJ databases">
        <title>Molecular epidemiology and mechanisms of colistin and carbapenem resistance in Enterobacteriaceae from clinical isolates, the environment and porcine samples in Pretoria, South Africa.</title>
        <authorList>
            <person name="Bogoshi D."/>
            <person name="Mbelle N.M."/>
            <person name="Naidoo V."/>
            <person name="Osei Sekyere J."/>
        </authorList>
    </citation>
    <scope>NUCLEOTIDE SEQUENCE</scope>
    <source>
        <strain evidence="2">C029</strain>
    </source>
</reference>
<evidence type="ECO:0000259" key="1">
    <source>
        <dbReference type="Pfam" id="PF00419"/>
    </source>
</evidence>
<evidence type="ECO:0000313" key="3">
    <source>
        <dbReference type="Proteomes" id="UP000664267"/>
    </source>
</evidence>
<sequence>MINNNEDIIVSFGEMMATRVDGNHYRVPVNYTLDCKNTYSRAMKLQMQGSSTSFDGTLLGTDNPALGIKILNDATPLSVNTDEFHVPRQTRTLGCPSET</sequence>
<feature type="domain" description="Fimbrial-type adhesion" evidence="1">
    <location>
        <begin position="2"/>
        <end position="88"/>
    </location>
</feature>
<accession>A0A939SV67</accession>
<comment type="caution">
    <text evidence="2">The sequence shown here is derived from an EMBL/GenBank/DDBJ whole genome shotgun (WGS) entry which is preliminary data.</text>
</comment>
<dbReference type="GO" id="GO:0009289">
    <property type="term" value="C:pilus"/>
    <property type="evidence" value="ECO:0007669"/>
    <property type="project" value="InterPro"/>
</dbReference>
<gene>
    <name evidence="2" type="ORF">J4733_16225</name>
</gene>
<name>A0A939SV67_KLEPN</name>
<organism evidence="2 3">
    <name type="scientific">Klebsiella pneumoniae</name>
    <dbReference type="NCBI Taxonomy" id="573"/>
    <lineage>
        <taxon>Bacteria</taxon>
        <taxon>Pseudomonadati</taxon>
        <taxon>Pseudomonadota</taxon>
        <taxon>Gammaproteobacteria</taxon>
        <taxon>Enterobacterales</taxon>
        <taxon>Enterobacteriaceae</taxon>
        <taxon>Klebsiella/Raoultella group</taxon>
        <taxon>Klebsiella</taxon>
        <taxon>Klebsiella pneumoniae complex</taxon>
    </lineage>
</organism>
<dbReference type="Proteomes" id="UP000664267">
    <property type="component" value="Unassembled WGS sequence"/>
</dbReference>
<dbReference type="InterPro" id="IPR000259">
    <property type="entry name" value="Adhesion_dom_fimbrial"/>
</dbReference>
<dbReference type="Pfam" id="PF00419">
    <property type="entry name" value="Fimbrial"/>
    <property type="match status" value="1"/>
</dbReference>
<protein>
    <submittedName>
        <fullName evidence="2">Fimbrial protein</fullName>
    </submittedName>
</protein>
<dbReference type="EMBL" id="JAGETN010000024">
    <property type="protein sequence ID" value="MBO2025708.1"/>
    <property type="molecule type" value="Genomic_DNA"/>
</dbReference>
<dbReference type="SUPFAM" id="SSF49401">
    <property type="entry name" value="Bacterial adhesins"/>
    <property type="match status" value="1"/>
</dbReference>
<dbReference type="InterPro" id="IPR008966">
    <property type="entry name" value="Adhesion_dom_sf"/>
</dbReference>
<dbReference type="InterPro" id="IPR036937">
    <property type="entry name" value="Adhesion_dom_fimbrial_sf"/>
</dbReference>
<evidence type="ECO:0000313" key="2">
    <source>
        <dbReference type="EMBL" id="MBO2025708.1"/>
    </source>
</evidence>
<dbReference type="GO" id="GO:0007155">
    <property type="term" value="P:cell adhesion"/>
    <property type="evidence" value="ECO:0007669"/>
    <property type="project" value="InterPro"/>
</dbReference>
<dbReference type="Gene3D" id="2.60.40.1090">
    <property type="entry name" value="Fimbrial-type adhesion domain"/>
    <property type="match status" value="1"/>
</dbReference>
<dbReference type="AlphaFoldDB" id="A0A939SV67"/>